<dbReference type="EMBL" id="GBRH01187734">
    <property type="protein sequence ID" value="JAE10162.1"/>
    <property type="molecule type" value="Transcribed_RNA"/>
</dbReference>
<feature type="region of interest" description="Disordered" evidence="1">
    <location>
        <begin position="1"/>
        <end position="20"/>
    </location>
</feature>
<reference evidence="2" key="2">
    <citation type="journal article" date="2015" name="Data Brief">
        <title>Shoot transcriptome of the giant reed, Arundo donax.</title>
        <authorList>
            <person name="Barrero R.A."/>
            <person name="Guerrero F.D."/>
            <person name="Moolhuijzen P."/>
            <person name="Goolsby J.A."/>
            <person name="Tidwell J."/>
            <person name="Bellgard S.E."/>
            <person name="Bellgard M.I."/>
        </authorList>
    </citation>
    <scope>NUCLEOTIDE SEQUENCE</scope>
    <source>
        <tissue evidence="2">Shoot tissue taken approximately 20 cm above the soil surface</tissue>
    </source>
</reference>
<evidence type="ECO:0000256" key="1">
    <source>
        <dbReference type="SAM" id="MobiDB-lite"/>
    </source>
</evidence>
<accession>A0A0A9FCW1</accession>
<name>A0A0A9FCW1_ARUDO</name>
<organism evidence="2">
    <name type="scientific">Arundo donax</name>
    <name type="common">Giant reed</name>
    <name type="synonym">Donax arundinaceus</name>
    <dbReference type="NCBI Taxonomy" id="35708"/>
    <lineage>
        <taxon>Eukaryota</taxon>
        <taxon>Viridiplantae</taxon>
        <taxon>Streptophyta</taxon>
        <taxon>Embryophyta</taxon>
        <taxon>Tracheophyta</taxon>
        <taxon>Spermatophyta</taxon>
        <taxon>Magnoliopsida</taxon>
        <taxon>Liliopsida</taxon>
        <taxon>Poales</taxon>
        <taxon>Poaceae</taxon>
        <taxon>PACMAD clade</taxon>
        <taxon>Arundinoideae</taxon>
        <taxon>Arundineae</taxon>
        <taxon>Arundo</taxon>
    </lineage>
</organism>
<evidence type="ECO:0000313" key="2">
    <source>
        <dbReference type="EMBL" id="JAE10162.1"/>
    </source>
</evidence>
<proteinExistence type="predicted"/>
<reference evidence="2" key="1">
    <citation type="submission" date="2014-09" db="EMBL/GenBank/DDBJ databases">
        <authorList>
            <person name="Magalhaes I.L.F."/>
            <person name="Oliveira U."/>
            <person name="Santos F.R."/>
            <person name="Vidigal T.H.D.A."/>
            <person name="Brescovit A.D."/>
            <person name="Santos A.J."/>
        </authorList>
    </citation>
    <scope>NUCLEOTIDE SEQUENCE</scope>
    <source>
        <tissue evidence="2">Shoot tissue taken approximately 20 cm above the soil surface</tissue>
    </source>
</reference>
<dbReference type="AlphaFoldDB" id="A0A0A9FCW1"/>
<sequence>MTARSTAPSSPPSFGALGFE</sequence>
<protein>
    <submittedName>
        <fullName evidence="2">Uncharacterized protein</fullName>
    </submittedName>
</protein>